<accession>T1GZ74</accession>
<dbReference type="Proteomes" id="UP000015102">
    <property type="component" value="Unassembled WGS sequence"/>
</dbReference>
<evidence type="ECO:0000313" key="2">
    <source>
        <dbReference type="Proteomes" id="UP000015102"/>
    </source>
</evidence>
<organism evidence="1 2">
    <name type="scientific">Megaselia scalaris</name>
    <name type="common">Humpbacked fly</name>
    <name type="synonym">Phora scalaris</name>
    <dbReference type="NCBI Taxonomy" id="36166"/>
    <lineage>
        <taxon>Eukaryota</taxon>
        <taxon>Metazoa</taxon>
        <taxon>Ecdysozoa</taxon>
        <taxon>Arthropoda</taxon>
        <taxon>Hexapoda</taxon>
        <taxon>Insecta</taxon>
        <taxon>Pterygota</taxon>
        <taxon>Neoptera</taxon>
        <taxon>Endopterygota</taxon>
        <taxon>Diptera</taxon>
        <taxon>Brachycera</taxon>
        <taxon>Muscomorpha</taxon>
        <taxon>Platypezoidea</taxon>
        <taxon>Phoridae</taxon>
        <taxon>Megaseliini</taxon>
        <taxon>Megaselia</taxon>
    </lineage>
</organism>
<dbReference type="InterPro" id="IPR004119">
    <property type="entry name" value="EcKL"/>
</dbReference>
<evidence type="ECO:0000313" key="1">
    <source>
        <dbReference type="EnsemblMetazoa" id="MESCA009172-PA"/>
    </source>
</evidence>
<dbReference type="Pfam" id="PF02958">
    <property type="entry name" value="EcKL"/>
    <property type="match status" value="1"/>
</dbReference>
<dbReference type="EnsemblMetazoa" id="MESCA009172-RA">
    <property type="protein sequence ID" value="MESCA009172-PA"/>
    <property type="gene ID" value="MESCA009172"/>
</dbReference>
<dbReference type="PANTHER" id="PTHR11012">
    <property type="entry name" value="PROTEIN KINASE-LIKE DOMAIN-CONTAINING"/>
    <property type="match status" value="1"/>
</dbReference>
<name>T1GZ74_MEGSC</name>
<sequence length="175" mass="20263">MLVQADGIVYPSYFNEEFFTESLENGLDEPMVSIQTVTFEMGSTPGENYCSQIFRIRVTYRRKKSEKLYTTSLIVKSLLSGDEMDFLEHIDSFSKERTMYMKMLPVMEVILNGTKLAPKCYYTQKNPTGIYVFEDLGALGYKLANRQTGLDLPHCEIAMHKIENSMHPLWSWLKK</sequence>
<dbReference type="HOGENOM" id="CLU_1519589_0_0_1"/>
<keyword evidence="2" id="KW-1185">Reference proteome</keyword>
<protein>
    <submittedName>
        <fullName evidence="1">Uncharacterized protein</fullName>
    </submittedName>
</protein>
<dbReference type="AlphaFoldDB" id="T1GZ74"/>
<reference evidence="1" key="2">
    <citation type="submission" date="2015-06" db="UniProtKB">
        <authorList>
            <consortium name="EnsemblMetazoa"/>
        </authorList>
    </citation>
    <scope>IDENTIFICATION</scope>
</reference>
<reference evidence="2" key="1">
    <citation type="submission" date="2013-02" db="EMBL/GenBank/DDBJ databases">
        <authorList>
            <person name="Hughes D."/>
        </authorList>
    </citation>
    <scope>NUCLEOTIDE SEQUENCE</scope>
    <source>
        <strain>Durham</strain>
        <strain evidence="2">NC isolate 2 -- Noor lab</strain>
    </source>
</reference>
<dbReference type="PANTHER" id="PTHR11012:SF56">
    <property type="entry name" value="CHK KINASE-LIKE DOMAIN-CONTAINING PROTEIN-RELATED"/>
    <property type="match status" value="1"/>
</dbReference>
<dbReference type="EMBL" id="CAQQ02373318">
    <property type="status" value="NOT_ANNOTATED_CDS"/>
    <property type="molecule type" value="Genomic_DNA"/>
</dbReference>
<proteinExistence type="predicted"/>